<protein>
    <recommendedName>
        <fullName evidence="1">Peptidase M60 domain-containing protein</fullName>
    </recommendedName>
</protein>
<dbReference type="InterPro" id="IPR008979">
    <property type="entry name" value="Galactose-bd-like_sf"/>
</dbReference>
<keyword evidence="3" id="KW-1185">Reference proteome</keyword>
<accession>A0A0G4EYE9</accession>
<dbReference type="Gene3D" id="3.40.390.80">
    <property type="entry name" value="Peptidase M60, enhancin-like domain 2"/>
    <property type="match status" value="1"/>
</dbReference>
<proteinExistence type="predicted"/>
<dbReference type="InterPro" id="IPR042279">
    <property type="entry name" value="Pep_M60_3"/>
</dbReference>
<dbReference type="InParanoid" id="A0A0G4EYE9"/>
<dbReference type="InterPro" id="IPR051244">
    <property type="entry name" value="TCAF"/>
</dbReference>
<dbReference type="SUPFAM" id="SSF49785">
    <property type="entry name" value="Galactose-binding domain-like"/>
    <property type="match status" value="1"/>
</dbReference>
<dbReference type="Proteomes" id="UP000041254">
    <property type="component" value="Unassembled WGS sequence"/>
</dbReference>
<dbReference type="Pfam" id="PF17291">
    <property type="entry name" value="M60-like_N"/>
    <property type="match status" value="1"/>
</dbReference>
<dbReference type="InterPro" id="IPR035423">
    <property type="entry name" value="M60-like_N"/>
</dbReference>
<gene>
    <name evidence="2" type="ORF">Vbra_213</name>
</gene>
<dbReference type="Gene3D" id="2.60.120.260">
    <property type="entry name" value="Galactose-binding domain-like"/>
    <property type="match status" value="1"/>
</dbReference>
<dbReference type="PROSITE" id="PS51723">
    <property type="entry name" value="PEPTIDASE_M60"/>
    <property type="match status" value="1"/>
</dbReference>
<evidence type="ECO:0000313" key="3">
    <source>
        <dbReference type="Proteomes" id="UP000041254"/>
    </source>
</evidence>
<dbReference type="EMBL" id="CDMY01000350">
    <property type="protein sequence ID" value="CEM04376.1"/>
    <property type="molecule type" value="Genomic_DNA"/>
</dbReference>
<dbReference type="InterPro" id="IPR031161">
    <property type="entry name" value="Peptidase_M60_dom"/>
</dbReference>
<evidence type="ECO:0000313" key="2">
    <source>
        <dbReference type="EMBL" id="CEM04376.1"/>
    </source>
</evidence>
<reference evidence="2 3" key="1">
    <citation type="submission" date="2014-11" db="EMBL/GenBank/DDBJ databases">
        <authorList>
            <person name="Zhu J."/>
            <person name="Qi W."/>
            <person name="Song R."/>
        </authorList>
    </citation>
    <scope>NUCLEOTIDE SEQUENCE [LARGE SCALE GENOMIC DNA]</scope>
</reference>
<dbReference type="AlphaFoldDB" id="A0A0G4EYE9"/>
<dbReference type="OMA" id="SCEATML"/>
<dbReference type="VEuPathDB" id="CryptoDB:Vbra_213"/>
<evidence type="ECO:0000259" key="1">
    <source>
        <dbReference type="PROSITE" id="PS51723"/>
    </source>
</evidence>
<name>A0A0G4EYE9_VITBC</name>
<dbReference type="PANTHER" id="PTHR15730">
    <property type="entry name" value="EXPERIMENTAL AUTOIMMUNE PROSTATITIS ANTIGEN 2-RELATED"/>
    <property type="match status" value="1"/>
</dbReference>
<dbReference type="OrthoDB" id="10260387at2759"/>
<organism evidence="2 3">
    <name type="scientific">Vitrella brassicaformis (strain CCMP3155)</name>
    <dbReference type="NCBI Taxonomy" id="1169540"/>
    <lineage>
        <taxon>Eukaryota</taxon>
        <taxon>Sar</taxon>
        <taxon>Alveolata</taxon>
        <taxon>Colpodellida</taxon>
        <taxon>Vitrellaceae</taxon>
        <taxon>Vitrella</taxon>
    </lineage>
</organism>
<dbReference type="PANTHER" id="PTHR15730:SF5">
    <property type="entry name" value="SI:CH211-210B2.2-RELATED"/>
    <property type="match status" value="1"/>
</dbReference>
<dbReference type="Pfam" id="PF13402">
    <property type="entry name" value="Peptidase_M60"/>
    <property type="match status" value="1"/>
</dbReference>
<dbReference type="SMART" id="SM01276">
    <property type="entry name" value="M60-like"/>
    <property type="match status" value="1"/>
</dbReference>
<feature type="domain" description="Peptidase M60" evidence="1">
    <location>
        <begin position="534"/>
        <end position="888"/>
    </location>
</feature>
<sequence length="973" mass="107175">MPVHRRATLTKVEGVTVSDFSHQCSSASSVLHSGNWWTTTHTNGAFIAFDLSRPQRLACVRVWCANAHATPRTVTVEGKHGADEAGEWTEVATKSLDDSSRWHEIGLGDGDGGHEGARWWRLVFDGTHGAHYVGVNEVHFMLSTVTWDLSEQPDDDSDAFDPRPHRAHLLDGVTPLPRSGVPGTVDVISTTAFSLIGNEKQTIAAAALYGNGRVVAMAKEDYLRNEAGGTFVQSILRWLGGGKGEITTGISVSVIGWERWWIHGAVDGLADTGDVGGLVALVQRQRRPSVIVLAPWYDARQEIISSCDDPRVRALVKYVHTGGGLLVGLCPWGWEQVAGNRCVRSESLQNAVLQHVGLNYTNQYSHGDVFVCDDSHPWCKRNVADAMEACKSAAQNGEEVSDVVYPLLCSSLPSLPLHTLQTIFTQDQQTPTPNPTHACRQLVGSAREVFCSAACGGGGGGGGGPLDGIEWPLGNRSLRDVVNGVKVICFDRTWRSMPLEGVPRAPGIEGLLGSVAVDCPRLHAFPIQIDPSRLGWQSTGVYVPPGEVIKLTCGARRRGGALRGFVDALVGNTEIKCRLTVRIGCHTDKVTQTPLKRWPNVTHAVAWDPAHDHSLTTATPFGGLLYIECSHSTHNTSTPSDGAPTTVTLSGGVLCPWYSLEHEEREETKGETAGPCVGYPYGRRSSWRERVCYGGPWGELEGRRVVISLPRSTLEKVEDPREVVEFWDSVVEAQLVLSCRWPYPSRKERIVPDVQITCGYMHSGYPIMCHMDVARPPGVKMADGAPPIVDIPAIRQKGTWGLFHELGHNRQEREWTFRGTEEVTVNLFSLFTMDQVLGIPAWDAPWLRGHLSSALKYLTDTSQTFSGHWCRDPGLALVSYAYLQKHFGWEVYMCVFEEYRHLPASERPASDGDKRVQWVVRLSRAAKHDLRQYFRQWRIPFDEEVACAWSVDGLPVWSPPLVEELRAAVNGSE</sequence>
<dbReference type="Gene3D" id="1.10.390.30">
    <property type="entry name" value="Peptidase M60, enhancin-like domain 3"/>
    <property type="match status" value="1"/>
</dbReference>